<protein>
    <recommendedName>
        <fullName evidence="1">DUF1308 domain-containing protein</fullName>
    </recommendedName>
</protein>
<evidence type="ECO:0000313" key="2">
    <source>
        <dbReference type="EMBL" id="QKU34319.1"/>
    </source>
</evidence>
<dbReference type="PANTHER" id="PTHR13379:SF0">
    <property type="entry name" value="UPF0415 PROTEIN C7ORF25"/>
    <property type="match status" value="1"/>
</dbReference>
<dbReference type="EMBL" id="MF405918">
    <property type="protein sequence ID" value="QKU34319.1"/>
    <property type="molecule type" value="Genomic_DNA"/>
</dbReference>
<dbReference type="GeneID" id="80517631"/>
<reference evidence="2" key="1">
    <citation type="submission" date="2017-06" db="EMBL/GenBank/DDBJ databases">
        <authorList>
            <person name="Assis F.L."/>
            <person name="Abrahao J.S."/>
            <person name="Silva L."/>
            <person name="Khalil J.B."/>
            <person name="Rodrigues R."/>
            <person name="Silva L.S."/>
            <person name="Boratto P."/>
            <person name="Andrade M."/>
            <person name="Kroon E.G."/>
            <person name="Ribeiro B."/>
            <person name="Bergier I."/>
            <person name="Seligmann H."/>
            <person name="Ghigo E."/>
            <person name="Colson P."/>
            <person name="Levasseur A."/>
            <person name="Raoult D."/>
            <person name="Scola B.L."/>
        </authorList>
    </citation>
    <scope>NUCLEOTIDE SEQUENCE</scope>
    <source>
        <strain evidence="2">Deep ocean</strain>
    </source>
</reference>
<sequence>MSIENWAILIEQLSKNNNNVFQKLLVKIKQFLRSYQKNDETFDLSTVRKNHVEMFNTFKLTYEQLLIEDDVTDIFVEMPSLVSSSKNSIIFNMVGVGKWIKFHGGNASRIFFFDEEKTMISDKPLADFLNKIDETRENYAYFGMAPVVYYKFKTMPSEDVVDYLKQFNVISLEFNQKTSPVNYPKIFNGKVLLDQTMMLTLCSNLSYGLSESYYRTPEDKSKEIMLKNKENLDTYLADKTILVNEHVYEQTKFKVNHMGGPSEKQRFEELCKKITIVPDAKNLRFYYLKDIELICASVAEREHATIITGNQRLCNKIDTYYQEIPYQLFHGAQLTESKFE</sequence>
<dbReference type="RefSeq" id="YP_010780940.1">
    <property type="nucleotide sequence ID" value="NC_075038.1"/>
</dbReference>
<dbReference type="PANTHER" id="PTHR13379">
    <property type="entry name" value="UNCHARACTERIZED DUF1308"/>
    <property type="match status" value="1"/>
</dbReference>
<dbReference type="KEGG" id="vg:80517631"/>
<dbReference type="Pfam" id="PF07000">
    <property type="entry name" value="DUF1308"/>
    <property type="match status" value="1"/>
</dbReference>
<proteinExistence type="predicted"/>
<name>A0A6N1NGE0_9VIRU</name>
<organism evidence="2">
    <name type="scientific">Tupanvirus deep ocean</name>
    <dbReference type="NCBI Taxonomy" id="2126984"/>
    <lineage>
        <taxon>Viruses</taxon>
        <taxon>Varidnaviria</taxon>
        <taxon>Bamfordvirae</taxon>
        <taxon>Nucleocytoviricota</taxon>
        <taxon>Megaviricetes</taxon>
        <taxon>Imitervirales</taxon>
        <taxon>Mimiviridae</taxon>
        <taxon>Megamimivirinae</taxon>
        <taxon>Tupanvirus</taxon>
        <taxon>Tupanvirus altamarinense</taxon>
    </lineage>
</organism>
<feature type="domain" description="DUF1308" evidence="1">
    <location>
        <begin position="193"/>
        <end position="338"/>
    </location>
</feature>
<reference evidence="2" key="2">
    <citation type="journal article" date="2018" name="Nat. Commun.">
        <title>Tailed giant Tupanvirus possesses the most complete translational apparatus of the known virosphere.</title>
        <authorList>
            <person name="Abrahao J."/>
            <person name="Silva L."/>
            <person name="Silva L.S."/>
            <person name="Khalil J.Y.B."/>
            <person name="Rodrigues R."/>
            <person name="Arantes T."/>
            <person name="Assis F."/>
            <person name="Boratto P."/>
            <person name="Andrade M."/>
            <person name="Kroon E.G."/>
            <person name="Ribeiro B."/>
            <person name="Bergier I."/>
            <person name="Seligmann H."/>
            <person name="Ghigo E."/>
            <person name="Colson P."/>
            <person name="Levasseur A."/>
            <person name="Kroemer G."/>
            <person name="Raoult D."/>
            <person name="La Scola B."/>
        </authorList>
    </citation>
    <scope>NUCLEOTIDE SEQUENCE [LARGE SCALE GENOMIC DNA]</scope>
    <source>
        <strain evidence="2">Deep ocean</strain>
    </source>
</reference>
<dbReference type="InterPro" id="IPR010733">
    <property type="entry name" value="DUF1308"/>
</dbReference>
<evidence type="ECO:0000259" key="1">
    <source>
        <dbReference type="Pfam" id="PF07000"/>
    </source>
</evidence>
<accession>A0A6N1NGE0</accession>